<dbReference type="GO" id="GO:0003824">
    <property type="term" value="F:catalytic activity"/>
    <property type="evidence" value="ECO:0007669"/>
    <property type="project" value="InterPro"/>
</dbReference>
<proteinExistence type="predicted"/>
<feature type="compositionally biased region" description="Low complexity" evidence="1">
    <location>
        <begin position="207"/>
        <end position="232"/>
    </location>
</feature>
<feature type="compositionally biased region" description="Pro residues" evidence="1">
    <location>
        <begin position="129"/>
        <end position="139"/>
    </location>
</feature>
<dbReference type="Gene3D" id="3.60.10.10">
    <property type="entry name" value="Endonuclease/exonuclease/phosphatase"/>
    <property type="match status" value="1"/>
</dbReference>
<dbReference type="SUPFAM" id="SSF56219">
    <property type="entry name" value="DNase I-like"/>
    <property type="match status" value="1"/>
</dbReference>
<feature type="compositionally biased region" description="Acidic residues" evidence="1">
    <location>
        <begin position="183"/>
        <end position="192"/>
    </location>
</feature>
<dbReference type="EMBL" id="CAJNJA010008164">
    <property type="protein sequence ID" value="CAE7233568.1"/>
    <property type="molecule type" value="Genomic_DNA"/>
</dbReference>
<name>A0A812KU74_9DINO</name>
<protein>
    <recommendedName>
        <fullName evidence="2">Endonuclease/exonuclease/phosphatase domain-containing protein</fullName>
    </recommendedName>
</protein>
<dbReference type="InterPro" id="IPR005135">
    <property type="entry name" value="Endo/exonuclease/phosphatase"/>
</dbReference>
<dbReference type="AlphaFoldDB" id="A0A812KU74"/>
<dbReference type="InterPro" id="IPR036691">
    <property type="entry name" value="Endo/exonu/phosph_ase_sf"/>
</dbReference>
<evidence type="ECO:0000313" key="3">
    <source>
        <dbReference type="EMBL" id="CAE7233568.1"/>
    </source>
</evidence>
<reference evidence="3" key="1">
    <citation type="submission" date="2021-02" db="EMBL/GenBank/DDBJ databases">
        <authorList>
            <person name="Dougan E. K."/>
            <person name="Rhodes N."/>
            <person name="Thang M."/>
            <person name="Chan C."/>
        </authorList>
    </citation>
    <scope>NUCLEOTIDE SEQUENCE</scope>
</reference>
<comment type="caution">
    <text evidence="3">The sequence shown here is derived from an EMBL/GenBank/DDBJ whole genome shotgun (WGS) entry which is preliminary data.</text>
</comment>
<dbReference type="PANTHER" id="PTHR19446">
    <property type="entry name" value="REVERSE TRANSCRIPTASES"/>
    <property type="match status" value="1"/>
</dbReference>
<feature type="compositionally biased region" description="Pro residues" evidence="1">
    <location>
        <begin position="32"/>
        <end position="44"/>
    </location>
</feature>
<feature type="domain" description="Endonuclease/exonuclease/phosphatase" evidence="2">
    <location>
        <begin position="330"/>
        <end position="570"/>
    </location>
</feature>
<feature type="region of interest" description="Disordered" evidence="1">
    <location>
        <begin position="183"/>
        <end position="268"/>
    </location>
</feature>
<organism evidence="3 4">
    <name type="scientific">Symbiodinium necroappetens</name>
    <dbReference type="NCBI Taxonomy" id="1628268"/>
    <lineage>
        <taxon>Eukaryota</taxon>
        <taxon>Sar</taxon>
        <taxon>Alveolata</taxon>
        <taxon>Dinophyceae</taxon>
        <taxon>Suessiales</taxon>
        <taxon>Symbiodiniaceae</taxon>
        <taxon>Symbiodinium</taxon>
    </lineage>
</organism>
<sequence>MVERLGGNSSDDECVDVRLTSDEEEGEEPPIRTGPPAGPPPPVAVPIQALQSMSRRLSTVLASTLGITQGQVLTILHPHWAALQRITLEVRGMVPGEAMHPHLLHFADEAPPNHAVLEATAGPTLPEGPAIPPPTPQTPRAPGRRRRTPMTKVEIDTMEADQEIARMQVNLDIEEGLNADMADDEAENEDEDVSARPGSSTDHLRPSTTSTAATPAGQTSSSTSTRRSGTRGPAASLEDDDEEYVTVLLDEPKKPKKNQAELKGNKKSRPHLTDLMVGVSAHHRTPQAPRLFMMEHNEAELRKRTLIRTINRSQAAQAPTIKYRGRLRIVSYNCGGLSSILYQELVAWLKAEEARGEPVDIFCVQETAWREDFEFCTAKNHPLEPQWHAVHAGGPARTGILCFIRSSLLPADQIRYAVLMPGRALHVRLLFDIPLDLLLLYQVSWNPHKAELAGNKIDSLVQQRARLWHQVEQWLARIPLRNGTALIGDLNTPLYPETGLCGDGVVAREGWAQRDQEDLQALLRRAGCTALNTWKAPGVKARTFLPPAATDSAQGSQIDFIIVRHNLLDAKAQNHGAETTESRNPVPDIDGALLQGWQQKLASNKQQDHANSGLVGEELEPFNNFNENFGDEADNVYQAAKQFAPKTARRRLQLRTEQGHLQTAADEFRTIKQCYQDLYDGPAPTPDFLCSSLDFQLEEVLFAIKSLAPGKAMPSYSSPAALWNHLGHELAPQVLQQLNHVFTAGPLILPKEWCISELVLLPKPGKALTSPSHLRPIALLPPIAKVLASALAVRIQNFAASYLENTPQFAYLRGRSLQQALERVISHCAAVRALVTQQVANPRTRRSGREVLHIAGGLQLSLDVSQAYDGVSRGHLRLALLEAQIPENLITAILAIHNQAFLRISHDQYSEDI</sequence>
<feature type="region of interest" description="Disordered" evidence="1">
    <location>
        <begin position="119"/>
        <end position="161"/>
    </location>
</feature>
<feature type="region of interest" description="Disordered" evidence="1">
    <location>
        <begin position="1"/>
        <end position="44"/>
    </location>
</feature>
<dbReference type="Proteomes" id="UP000601435">
    <property type="component" value="Unassembled WGS sequence"/>
</dbReference>
<evidence type="ECO:0000313" key="4">
    <source>
        <dbReference type="Proteomes" id="UP000601435"/>
    </source>
</evidence>
<accession>A0A812KU74</accession>
<gene>
    <name evidence="3" type="ORF">SNEC2469_LOCUS3768</name>
</gene>
<feature type="non-terminal residue" evidence="3">
    <location>
        <position position="913"/>
    </location>
</feature>
<evidence type="ECO:0000256" key="1">
    <source>
        <dbReference type="SAM" id="MobiDB-lite"/>
    </source>
</evidence>
<dbReference type="Pfam" id="PF03372">
    <property type="entry name" value="Exo_endo_phos"/>
    <property type="match status" value="1"/>
</dbReference>
<keyword evidence="4" id="KW-1185">Reference proteome</keyword>
<dbReference type="OrthoDB" id="433179at2759"/>
<feature type="compositionally biased region" description="Basic and acidic residues" evidence="1">
    <location>
        <begin position="250"/>
        <end position="264"/>
    </location>
</feature>
<evidence type="ECO:0000259" key="2">
    <source>
        <dbReference type="Pfam" id="PF03372"/>
    </source>
</evidence>